<feature type="compositionally biased region" description="Acidic residues" evidence="1">
    <location>
        <begin position="246"/>
        <end position="255"/>
    </location>
</feature>
<name>A0ABR0K9K1_9EURO</name>
<keyword evidence="3" id="KW-1185">Reference proteome</keyword>
<dbReference type="Gene3D" id="3.90.1590.10">
    <property type="entry name" value="glutathione-dependent formaldehyde- activating enzyme (gfa)"/>
    <property type="match status" value="1"/>
</dbReference>
<evidence type="ECO:0000313" key="3">
    <source>
        <dbReference type="Proteomes" id="UP001345013"/>
    </source>
</evidence>
<evidence type="ECO:0000313" key="2">
    <source>
        <dbReference type="EMBL" id="KAK5092252.1"/>
    </source>
</evidence>
<evidence type="ECO:0000256" key="1">
    <source>
        <dbReference type="SAM" id="MobiDB-lite"/>
    </source>
</evidence>
<gene>
    <name evidence="2" type="ORF">LTR24_005389</name>
</gene>
<organism evidence="2 3">
    <name type="scientific">Lithohypha guttulata</name>
    <dbReference type="NCBI Taxonomy" id="1690604"/>
    <lineage>
        <taxon>Eukaryota</taxon>
        <taxon>Fungi</taxon>
        <taxon>Dikarya</taxon>
        <taxon>Ascomycota</taxon>
        <taxon>Pezizomycotina</taxon>
        <taxon>Eurotiomycetes</taxon>
        <taxon>Chaetothyriomycetidae</taxon>
        <taxon>Chaetothyriales</taxon>
        <taxon>Trichomeriaceae</taxon>
        <taxon>Lithohypha</taxon>
    </lineage>
</organism>
<proteinExistence type="predicted"/>
<evidence type="ECO:0008006" key="4">
    <source>
        <dbReference type="Google" id="ProtNLM"/>
    </source>
</evidence>
<reference evidence="2 3" key="1">
    <citation type="submission" date="2023-08" db="EMBL/GenBank/DDBJ databases">
        <title>Black Yeasts Isolated from many extreme environments.</title>
        <authorList>
            <person name="Coleine C."/>
            <person name="Stajich J.E."/>
            <person name="Selbmann L."/>
        </authorList>
    </citation>
    <scope>NUCLEOTIDE SEQUENCE [LARGE SCALE GENOMIC DNA]</scope>
    <source>
        <strain evidence="2 3">CCFEE 5885</strain>
    </source>
</reference>
<dbReference type="EMBL" id="JAVRRG010000061">
    <property type="protein sequence ID" value="KAK5092252.1"/>
    <property type="molecule type" value="Genomic_DNA"/>
</dbReference>
<feature type="compositionally biased region" description="Polar residues" evidence="1">
    <location>
        <begin position="156"/>
        <end position="168"/>
    </location>
</feature>
<accession>A0ABR0K9K1</accession>
<feature type="compositionally biased region" description="Acidic residues" evidence="1">
    <location>
        <begin position="224"/>
        <end position="233"/>
    </location>
</feature>
<sequence length="255" mass="28111">MSTDDHLRGSCSCGRYNYIVQIPGDSIARDQAEVHFGTGDLDRQSHSSLLSAWLRVPLTWYQSATVSFFPDERHDLIARTFTPVQQPSCQRKFCGFCGTHISYWTEEPVSEQDFMNITLGSLRERDLLALEDLDLLPENVDLEQVVKGETERPIQAVSTTSAPTQLTPSGGGELSHTSRSGTSGGISWFEDMIQGSQLGHHSRRKKGHGTSADGNTTVSWEISEYYEGDDEEAQASSGSKRKAGDIETDDTAMKG</sequence>
<protein>
    <recommendedName>
        <fullName evidence="4">CENP-V/GFA domain-containing protein</fullName>
    </recommendedName>
</protein>
<dbReference type="Proteomes" id="UP001345013">
    <property type="component" value="Unassembled WGS sequence"/>
</dbReference>
<feature type="region of interest" description="Disordered" evidence="1">
    <location>
        <begin position="147"/>
        <end position="255"/>
    </location>
</feature>
<comment type="caution">
    <text evidence="2">The sequence shown here is derived from an EMBL/GenBank/DDBJ whole genome shotgun (WGS) entry which is preliminary data.</text>
</comment>